<evidence type="ECO:0000256" key="6">
    <source>
        <dbReference type="RuleBase" id="RU004524"/>
    </source>
</evidence>
<comment type="similarity">
    <text evidence="4 5">Belongs to the universal ribosomal protein uS15 family.</text>
</comment>
<dbReference type="InterPro" id="IPR005290">
    <property type="entry name" value="Ribosomal_uS15_bac-type"/>
</dbReference>
<evidence type="ECO:0000313" key="9">
    <source>
        <dbReference type="Proteomes" id="UP001139493"/>
    </source>
</evidence>
<dbReference type="InterPro" id="IPR000589">
    <property type="entry name" value="Ribosomal_uS15"/>
</dbReference>
<dbReference type="FunFam" id="1.10.287.10:FF:000002">
    <property type="entry name" value="30S ribosomal protein S15"/>
    <property type="match status" value="1"/>
</dbReference>
<dbReference type="EMBL" id="JAMTCS010000003">
    <property type="protein sequence ID" value="MCP2263863.1"/>
    <property type="molecule type" value="Genomic_DNA"/>
</dbReference>
<dbReference type="CDD" id="cd00353">
    <property type="entry name" value="Ribosomal_S15p_S13e"/>
    <property type="match status" value="1"/>
</dbReference>
<organism evidence="8 9">
    <name type="scientific">Promicromonospora thailandica</name>
    <dbReference type="NCBI Taxonomy" id="765201"/>
    <lineage>
        <taxon>Bacteria</taxon>
        <taxon>Bacillati</taxon>
        <taxon>Actinomycetota</taxon>
        <taxon>Actinomycetes</taxon>
        <taxon>Micrococcales</taxon>
        <taxon>Promicromonosporaceae</taxon>
        <taxon>Promicromonospora</taxon>
    </lineage>
</organism>
<evidence type="ECO:0000256" key="3">
    <source>
        <dbReference type="ARBA" id="ARBA00064542"/>
    </source>
</evidence>
<dbReference type="SMART" id="SM01387">
    <property type="entry name" value="Ribosomal_S15"/>
    <property type="match status" value="1"/>
</dbReference>
<keyword evidence="4 6" id="KW-0699">rRNA-binding</keyword>
<keyword evidence="4 6" id="KW-0694">RNA-binding</keyword>
<dbReference type="Gene3D" id="1.10.287.10">
    <property type="entry name" value="S15/NS1, RNA-binding"/>
    <property type="match status" value="1"/>
</dbReference>
<dbReference type="OrthoDB" id="9799262at2"/>
<comment type="caution">
    <text evidence="8">The sequence shown here is derived from an EMBL/GenBank/DDBJ whole genome shotgun (WGS) entry which is preliminary data.</text>
</comment>
<keyword evidence="1 4" id="KW-0689">Ribosomal protein</keyword>
<dbReference type="HAMAP" id="MF_01343_B">
    <property type="entry name" value="Ribosomal_uS15_B"/>
    <property type="match status" value="1"/>
</dbReference>
<dbReference type="NCBIfam" id="TIGR00952">
    <property type="entry name" value="S15_bact"/>
    <property type="match status" value="1"/>
</dbReference>
<gene>
    <name evidence="4" type="primary">rpsO</name>
    <name evidence="8" type="ORF">APR03_001199</name>
</gene>
<reference evidence="8" key="1">
    <citation type="submission" date="2022-06" db="EMBL/GenBank/DDBJ databases">
        <title>Genomic Encyclopedia of Archaeal and Bacterial Type Strains, Phase II (KMG-II): from individual species to whole genera.</title>
        <authorList>
            <person name="Goeker M."/>
        </authorList>
    </citation>
    <scope>NUCLEOTIDE SEQUENCE</scope>
    <source>
        <strain evidence="8">DSM 26652</strain>
    </source>
</reference>
<dbReference type="InterPro" id="IPR009068">
    <property type="entry name" value="uS15_NS1_RNA-bd_sf"/>
</dbReference>
<dbReference type="SUPFAM" id="SSF47060">
    <property type="entry name" value="S15/NS1 RNA-binding domain"/>
    <property type="match status" value="1"/>
</dbReference>
<dbReference type="AlphaFoldDB" id="A0A9X2G1T7"/>
<sequence length="89" mass="10306">MPLDTATKQQIISEYGTKPGDTGSPEVQIALLTQRIKDLTEHLKEHKHDHHSRRGLLLLVGQRRRLQGYLRGIDIERYRALVDKLGLRR</sequence>
<dbReference type="GO" id="GO:0003735">
    <property type="term" value="F:structural constituent of ribosome"/>
    <property type="evidence" value="ECO:0007669"/>
    <property type="project" value="InterPro"/>
</dbReference>
<dbReference type="PANTHER" id="PTHR23321">
    <property type="entry name" value="RIBOSOMAL PROTEIN S15, BACTERIAL AND ORGANELLAR"/>
    <property type="match status" value="1"/>
</dbReference>
<evidence type="ECO:0000256" key="4">
    <source>
        <dbReference type="HAMAP-Rule" id="MF_01343"/>
    </source>
</evidence>
<dbReference type="GO" id="GO:0022627">
    <property type="term" value="C:cytosolic small ribosomal subunit"/>
    <property type="evidence" value="ECO:0007669"/>
    <property type="project" value="TreeGrafter"/>
</dbReference>
<protein>
    <recommendedName>
        <fullName evidence="4">Small ribosomal subunit protein uS15</fullName>
    </recommendedName>
</protein>
<evidence type="ECO:0000256" key="1">
    <source>
        <dbReference type="ARBA" id="ARBA00022980"/>
    </source>
</evidence>
<evidence type="ECO:0000256" key="7">
    <source>
        <dbReference type="SAM" id="MobiDB-lite"/>
    </source>
</evidence>
<dbReference type="Proteomes" id="UP001139493">
    <property type="component" value="Unassembled WGS sequence"/>
</dbReference>
<dbReference type="RefSeq" id="WP_119137907.1">
    <property type="nucleotide sequence ID" value="NZ_JAMTCS010000003.1"/>
</dbReference>
<evidence type="ECO:0000256" key="2">
    <source>
        <dbReference type="ARBA" id="ARBA00023274"/>
    </source>
</evidence>
<name>A0A9X2G1T7_9MICO</name>
<accession>A0A9X2G1T7</accession>
<keyword evidence="2 4" id="KW-0687">Ribonucleoprotein</keyword>
<evidence type="ECO:0000313" key="8">
    <source>
        <dbReference type="EMBL" id="MCP2263863.1"/>
    </source>
</evidence>
<dbReference type="Pfam" id="PF00312">
    <property type="entry name" value="Ribosomal_S15"/>
    <property type="match status" value="1"/>
</dbReference>
<dbReference type="GO" id="GO:0006412">
    <property type="term" value="P:translation"/>
    <property type="evidence" value="ECO:0007669"/>
    <property type="project" value="UniProtKB-UniRule"/>
</dbReference>
<dbReference type="PANTHER" id="PTHR23321:SF26">
    <property type="entry name" value="SMALL RIBOSOMAL SUBUNIT PROTEIN US15M"/>
    <property type="match status" value="1"/>
</dbReference>
<evidence type="ECO:0000256" key="5">
    <source>
        <dbReference type="RuleBase" id="RU003919"/>
    </source>
</evidence>
<dbReference type="GO" id="GO:0019843">
    <property type="term" value="F:rRNA binding"/>
    <property type="evidence" value="ECO:0007669"/>
    <property type="project" value="UniProtKB-UniRule"/>
</dbReference>
<comment type="function">
    <text evidence="4 6">One of the primary rRNA binding proteins, it binds directly to 16S rRNA where it helps nucleate assembly of the platform of the 30S subunit by binding and bridging several RNA helices of the 16S rRNA.</text>
</comment>
<keyword evidence="9" id="KW-1185">Reference proteome</keyword>
<feature type="compositionally biased region" description="Polar residues" evidence="7">
    <location>
        <begin position="1"/>
        <end position="12"/>
    </location>
</feature>
<dbReference type="PROSITE" id="PS00362">
    <property type="entry name" value="RIBOSOMAL_S15"/>
    <property type="match status" value="1"/>
</dbReference>
<proteinExistence type="inferred from homology"/>
<feature type="region of interest" description="Disordered" evidence="7">
    <location>
        <begin position="1"/>
        <end position="24"/>
    </location>
</feature>
<comment type="subunit">
    <text evidence="3 4">Part of the 30S ribosomal subunit. Forms a bridge to the 50S subunit in the 70S ribosome, contacting the 23S rRNA.</text>
</comment>
<dbReference type="Gene3D" id="6.10.250.3130">
    <property type="match status" value="1"/>
</dbReference>
<comment type="function">
    <text evidence="4">Forms an intersubunit bridge (bridge B4) with the 23S rRNA of the 50S subunit in the ribosome.</text>
</comment>